<keyword evidence="1" id="KW-1185">Reference proteome</keyword>
<proteinExistence type="predicted"/>
<gene>
    <name evidence="2" type="primary">LOC109506107</name>
</gene>
<sequence length="115" mass="13003">MTADVFDKRSMSTSNVNILCLLFELYRKAQVFLHHAMKFTKVDSMDLQVGLLRGIYAYAKGNCSLLQKPLMFSSKLILELEKLQLFVLESCSGLIVCQAMVLAPTQELAQQTERP</sequence>
<dbReference type="InParanoid" id="A0A6J0PK69"/>
<dbReference type="RefSeq" id="XP_019707354.1">
    <property type="nucleotide sequence ID" value="XM_019851795.2"/>
</dbReference>
<organism evidence="1 2">
    <name type="scientific">Elaeis guineensis var. tenera</name>
    <name type="common">Oil palm</name>
    <dbReference type="NCBI Taxonomy" id="51953"/>
    <lineage>
        <taxon>Eukaryota</taxon>
        <taxon>Viridiplantae</taxon>
        <taxon>Streptophyta</taxon>
        <taxon>Embryophyta</taxon>
        <taxon>Tracheophyta</taxon>
        <taxon>Spermatophyta</taxon>
        <taxon>Magnoliopsida</taxon>
        <taxon>Liliopsida</taxon>
        <taxon>Arecaceae</taxon>
        <taxon>Arecoideae</taxon>
        <taxon>Cocoseae</taxon>
        <taxon>Elaeidinae</taxon>
        <taxon>Elaeis</taxon>
    </lineage>
</organism>
<name>A0A6J0PK69_ELAGV</name>
<dbReference type="Proteomes" id="UP000504607">
    <property type="component" value="Chromosome 7"/>
</dbReference>
<reference evidence="2" key="1">
    <citation type="submission" date="2025-08" db="UniProtKB">
        <authorList>
            <consortium name="RefSeq"/>
        </authorList>
    </citation>
    <scope>IDENTIFICATION</scope>
</reference>
<dbReference type="GeneID" id="109506107"/>
<protein>
    <submittedName>
        <fullName evidence="2">Eukaryotic initiation factor 4A-13-like</fullName>
    </submittedName>
</protein>
<dbReference type="KEGG" id="egu:109506107"/>
<evidence type="ECO:0000313" key="1">
    <source>
        <dbReference type="Proteomes" id="UP000504607"/>
    </source>
</evidence>
<accession>A0A6J0PK69</accession>
<dbReference type="AlphaFoldDB" id="A0A6J0PK69"/>
<evidence type="ECO:0000313" key="2">
    <source>
        <dbReference type="RefSeq" id="XP_019707354.1"/>
    </source>
</evidence>